<accession>A0A1M7H8U2</accession>
<protein>
    <submittedName>
        <fullName evidence="8">Acetyl-CoA C-acetyltransferase</fullName>
    </submittedName>
</protein>
<gene>
    <name evidence="8" type="ORF">SAMN05444266_107133</name>
</gene>
<dbReference type="GO" id="GO:0003988">
    <property type="term" value="F:acetyl-CoA C-acyltransferase activity"/>
    <property type="evidence" value="ECO:0007669"/>
    <property type="project" value="UniProtKB-ARBA"/>
</dbReference>
<dbReference type="InterPro" id="IPR020616">
    <property type="entry name" value="Thiolase_N"/>
</dbReference>
<dbReference type="PROSITE" id="PS00099">
    <property type="entry name" value="THIOLASE_3"/>
    <property type="match status" value="1"/>
</dbReference>
<organism evidence="8 9">
    <name type="scientific">Chitinophaga jiangningensis</name>
    <dbReference type="NCBI Taxonomy" id="1419482"/>
    <lineage>
        <taxon>Bacteria</taxon>
        <taxon>Pseudomonadati</taxon>
        <taxon>Bacteroidota</taxon>
        <taxon>Chitinophagia</taxon>
        <taxon>Chitinophagales</taxon>
        <taxon>Chitinophagaceae</taxon>
        <taxon>Chitinophaga</taxon>
    </lineage>
</organism>
<keyword evidence="2 5" id="KW-0808">Transferase</keyword>
<keyword evidence="9" id="KW-1185">Reference proteome</keyword>
<feature type="active site" description="Proton acceptor" evidence="4">
    <location>
        <position position="353"/>
    </location>
</feature>
<dbReference type="Pfam" id="PF00108">
    <property type="entry name" value="Thiolase_N"/>
    <property type="match status" value="1"/>
</dbReference>
<dbReference type="InterPro" id="IPR020617">
    <property type="entry name" value="Thiolase_C"/>
</dbReference>
<dbReference type="EMBL" id="FRBL01000007">
    <property type="protein sequence ID" value="SHM25011.1"/>
    <property type="molecule type" value="Genomic_DNA"/>
</dbReference>
<feature type="domain" description="Thiolase C-terminal" evidence="7">
    <location>
        <begin position="275"/>
        <end position="397"/>
    </location>
</feature>
<feature type="active site" description="Acyl-thioester intermediate" evidence="4">
    <location>
        <position position="90"/>
    </location>
</feature>
<dbReference type="PANTHER" id="PTHR18919">
    <property type="entry name" value="ACETYL-COA C-ACYLTRANSFERASE"/>
    <property type="match status" value="1"/>
</dbReference>
<evidence type="ECO:0000256" key="2">
    <source>
        <dbReference type="ARBA" id="ARBA00022679"/>
    </source>
</evidence>
<dbReference type="InterPro" id="IPR020615">
    <property type="entry name" value="Thiolase_acyl_enz_int_AS"/>
</dbReference>
<dbReference type="PROSITE" id="PS00737">
    <property type="entry name" value="THIOLASE_2"/>
    <property type="match status" value="1"/>
</dbReference>
<name>A0A1M7H8U2_9BACT</name>
<keyword evidence="3 5" id="KW-0012">Acyltransferase</keyword>
<dbReference type="AlphaFoldDB" id="A0A1M7H8U2"/>
<dbReference type="PROSITE" id="PS00098">
    <property type="entry name" value="THIOLASE_1"/>
    <property type="match status" value="1"/>
</dbReference>
<evidence type="ECO:0000313" key="8">
    <source>
        <dbReference type="EMBL" id="SHM25011.1"/>
    </source>
</evidence>
<dbReference type="PIRSF" id="PIRSF000429">
    <property type="entry name" value="Ac-CoA_Ac_transf"/>
    <property type="match status" value="1"/>
</dbReference>
<dbReference type="Pfam" id="PF02803">
    <property type="entry name" value="Thiolase_C"/>
    <property type="match status" value="1"/>
</dbReference>
<evidence type="ECO:0000259" key="7">
    <source>
        <dbReference type="Pfam" id="PF02803"/>
    </source>
</evidence>
<dbReference type="CDD" id="cd00751">
    <property type="entry name" value="thiolase"/>
    <property type="match status" value="1"/>
</dbReference>
<proteinExistence type="inferred from homology"/>
<reference evidence="8 9" key="1">
    <citation type="submission" date="2016-11" db="EMBL/GenBank/DDBJ databases">
        <authorList>
            <person name="Jaros S."/>
            <person name="Januszkiewicz K."/>
            <person name="Wedrychowicz H."/>
        </authorList>
    </citation>
    <scope>NUCLEOTIDE SEQUENCE [LARGE SCALE GENOMIC DNA]</scope>
    <source>
        <strain evidence="8 9">DSM 27406</strain>
    </source>
</reference>
<dbReference type="SUPFAM" id="SSF53901">
    <property type="entry name" value="Thiolase-like"/>
    <property type="match status" value="2"/>
</dbReference>
<sequence length="398" mass="42342">MQSAYIVDAVRTPVGRYGGALSNTRPDDMFAHVIKALLTRNPGLDPAAIEDVIAGAANQAGEDNRNVARMSALLAGLPVTVAGTTVNRLCASSLQAIMDAARGVMCGDGDVFIAGGVESMTRAPFVMPKGDAAFHRKPEIYDTTLGWRFVNKQLANMYYPFSMGETAENVARQWNISREDQDIFALGSQRRYKAALDANKWEREIVPLQVAQKEGVALFTKDEHPRETSLDKLFALKPAFAKDGTVTAGNSSGINDGAAALLVVSEQALKNFGLQPIARVVSMGVAGVDPSIMGVGPVPATQKALQRAGITVADLGLAELNEAFASQTLACMRDLHLHDEIVNVNGGSIAIGHPLGASGARISSTLLHEMQRRPEVRYGLATMCIGVGQGAAIIFERL</sequence>
<dbReference type="InterPro" id="IPR020613">
    <property type="entry name" value="Thiolase_CS"/>
</dbReference>
<dbReference type="InterPro" id="IPR002155">
    <property type="entry name" value="Thiolase"/>
</dbReference>
<dbReference type="OrthoDB" id="9764892at2"/>
<dbReference type="STRING" id="1419482.SAMN05444266_107133"/>
<evidence type="ECO:0000259" key="6">
    <source>
        <dbReference type="Pfam" id="PF00108"/>
    </source>
</evidence>
<feature type="domain" description="Thiolase N-terminal" evidence="6">
    <location>
        <begin position="5"/>
        <end position="267"/>
    </location>
</feature>
<dbReference type="NCBIfam" id="TIGR01930">
    <property type="entry name" value="AcCoA-C-Actrans"/>
    <property type="match status" value="1"/>
</dbReference>
<evidence type="ECO:0000256" key="4">
    <source>
        <dbReference type="PIRSR" id="PIRSR000429-1"/>
    </source>
</evidence>
<dbReference type="Gene3D" id="3.40.47.10">
    <property type="match status" value="1"/>
</dbReference>
<dbReference type="Proteomes" id="UP000184420">
    <property type="component" value="Unassembled WGS sequence"/>
</dbReference>
<dbReference type="InterPro" id="IPR016039">
    <property type="entry name" value="Thiolase-like"/>
</dbReference>
<evidence type="ECO:0000256" key="3">
    <source>
        <dbReference type="ARBA" id="ARBA00023315"/>
    </source>
</evidence>
<dbReference type="RefSeq" id="WP_073084085.1">
    <property type="nucleotide sequence ID" value="NZ_FRBL01000007.1"/>
</dbReference>
<evidence type="ECO:0000256" key="5">
    <source>
        <dbReference type="RuleBase" id="RU003557"/>
    </source>
</evidence>
<feature type="active site" description="Proton acceptor" evidence="4">
    <location>
        <position position="384"/>
    </location>
</feature>
<evidence type="ECO:0000256" key="1">
    <source>
        <dbReference type="ARBA" id="ARBA00010982"/>
    </source>
</evidence>
<evidence type="ECO:0000313" key="9">
    <source>
        <dbReference type="Proteomes" id="UP000184420"/>
    </source>
</evidence>
<dbReference type="FunFam" id="3.40.47.10:FF:000010">
    <property type="entry name" value="Acetyl-CoA acetyltransferase (Thiolase)"/>
    <property type="match status" value="1"/>
</dbReference>
<dbReference type="PANTHER" id="PTHR18919:SF107">
    <property type="entry name" value="ACETYL-COA ACETYLTRANSFERASE, CYTOSOLIC"/>
    <property type="match status" value="1"/>
</dbReference>
<dbReference type="InterPro" id="IPR020610">
    <property type="entry name" value="Thiolase_AS"/>
</dbReference>
<comment type="similarity">
    <text evidence="1 5">Belongs to the thiolase-like superfamily. Thiolase family.</text>
</comment>